<keyword evidence="4 11" id="KW-0507">mRNA processing</keyword>
<dbReference type="CDD" id="cd12324">
    <property type="entry name" value="RRM_RBM8"/>
    <property type="match status" value="1"/>
</dbReference>
<evidence type="ECO:0000256" key="5">
    <source>
        <dbReference type="ARBA" id="ARBA00022845"/>
    </source>
</evidence>
<dbReference type="SUPFAM" id="SSF54928">
    <property type="entry name" value="RNA-binding domain, RBD"/>
    <property type="match status" value="1"/>
</dbReference>
<comment type="function">
    <text evidence="11">Core component of the splicing-dependent multiprotein exon junction complex (EJC) deposited at splice junctions on mRNAs.</text>
</comment>
<evidence type="ECO:0000259" key="13">
    <source>
        <dbReference type="PROSITE" id="PS50102"/>
    </source>
</evidence>
<dbReference type="AlphaFoldDB" id="A0A182DXP4"/>
<dbReference type="GO" id="GO:0000228">
    <property type="term" value="C:nuclear chromosome"/>
    <property type="evidence" value="ECO:0007669"/>
    <property type="project" value="InterPro"/>
</dbReference>
<dbReference type="PRINTS" id="PR01738">
    <property type="entry name" value="RNABINDINGM8"/>
</dbReference>
<evidence type="ECO:0000256" key="10">
    <source>
        <dbReference type="PROSITE-ProRule" id="PRU00176"/>
    </source>
</evidence>
<dbReference type="InterPro" id="IPR006939">
    <property type="entry name" value="SNF5"/>
</dbReference>
<dbReference type="OrthoDB" id="515064at2759"/>
<evidence type="ECO:0000256" key="9">
    <source>
        <dbReference type="ARBA" id="ARBA00077711"/>
    </source>
</evidence>
<dbReference type="Gene3D" id="3.30.70.330">
    <property type="match status" value="1"/>
</dbReference>
<evidence type="ECO:0000256" key="12">
    <source>
        <dbReference type="SAM" id="MobiDB-lite"/>
    </source>
</evidence>
<dbReference type="GO" id="GO:0003729">
    <property type="term" value="F:mRNA binding"/>
    <property type="evidence" value="ECO:0007669"/>
    <property type="project" value="InterPro"/>
</dbReference>
<dbReference type="GO" id="GO:0016607">
    <property type="term" value="C:nuclear speck"/>
    <property type="evidence" value="ECO:0007669"/>
    <property type="project" value="UniProtKB-SubCell"/>
</dbReference>
<comment type="subcellular location">
    <subcellularLocation>
        <location evidence="11">Nucleus</location>
    </subcellularLocation>
    <subcellularLocation>
        <location evidence="11">Nucleus speckle</location>
    </subcellularLocation>
    <subcellularLocation>
        <location evidence="11">Cytoplasm</location>
    </subcellularLocation>
</comment>
<keyword evidence="5" id="KW-0810">Translation regulation</keyword>
<dbReference type="WBParaSite" id="nOo.2.0.1.t00424-RA">
    <property type="protein sequence ID" value="nOo.2.0.1.t00424-RA"/>
    <property type="gene ID" value="nOo.2.0.1.g00424"/>
</dbReference>
<dbReference type="PANTHER" id="PTHR45894">
    <property type="entry name" value="RNA-BINDING PROTEIN 8A"/>
    <property type="match status" value="1"/>
</dbReference>
<keyword evidence="7 11" id="KW-0508">mRNA splicing</keyword>
<dbReference type="STRING" id="42157.A0A182DXP4"/>
<proteinExistence type="inferred from homology"/>
<dbReference type="EMBL" id="UYRW01000040">
    <property type="protein sequence ID" value="VDK62107.1"/>
    <property type="molecule type" value="Genomic_DNA"/>
</dbReference>
<reference evidence="14 15" key="2">
    <citation type="submission" date="2018-08" db="EMBL/GenBank/DDBJ databases">
        <authorList>
            <person name="Laetsch R D."/>
            <person name="Stevens L."/>
            <person name="Kumar S."/>
            <person name="Blaxter L. M."/>
        </authorList>
    </citation>
    <scope>NUCLEOTIDE SEQUENCE [LARGE SCALE GENOMIC DNA]</scope>
</reference>
<keyword evidence="3 11" id="KW-0963">Cytoplasm</keyword>
<keyword evidence="2 11" id="KW-0813">Transport</keyword>
<evidence type="ECO:0000313" key="14">
    <source>
        <dbReference type="EMBL" id="VDK62107.1"/>
    </source>
</evidence>
<evidence type="ECO:0000256" key="8">
    <source>
        <dbReference type="ARBA" id="ARBA00023242"/>
    </source>
</evidence>
<feature type="domain" description="RRM" evidence="13">
    <location>
        <begin position="503"/>
        <end position="581"/>
    </location>
</feature>
<dbReference type="InterPro" id="IPR012677">
    <property type="entry name" value="Nucleotide-bd_a/b_plait_sf"/>
</dbReference>
<dbReference type="InterPro" id="IPR033744">
    <property type="entry name" value="RRM_RBM8"/>
</dbReference>
<keyword evidence="11" id="KW-0509">mRNA transport</keyword>
<dbReference type="InterPro" id="IPR035979">
    <property type="entry name" value="RBD_domain_sf"/>
</dbReference>
<dbReference type="FunFam" id="3.30.70.330:FF:000525">
    <property type="entry name" value="RNA-binding protein 8A"/>
    <property type="match status" value="1"/>
</dbReference>
<dbReference type="Pfam" id="PF04855">
    <property type="entry name" value="SNF5"/>
    <property type="match status" value="1"/>
</dbReference>
<evidence type="ECO:0000256" key="4">
    <source>
        <dbReference type="ARBA" id="ARBA00022664"/>
    </source>
</evidence>
<gene>
    <name evidence="14" type="ORF">NOO_LOCUS424</name>
</gene>
<organism evidence="16">
    <name type="scientific">Onchocerca ochengi</name>
    <name type="common">Filarial nematode worm</name>
    <dbReference type="NCBI Taxonomy" id="42157"/>
    <lineage>
        <taxon>Eukaryota</taxon>
        <taxon>Metazoa</taxon>
        <taxon>Ecdysozoa</taxon>
        <taxon>Nematoda</taxon>
        <taxon>Chromadorea</taxon>
        <taxon>Rhabditida</taxon>
        <taxon>Spirurina</taxon>
        <taxon>Spiruromorpha</taxon>
        <taxon>Filarioidea</taxon>
        <taxon>Onchocercidae</taxon>
        <taxon>Onchocerca</taxon>
    </lineage>
</organism>
<keyword evidence="15" id="KW-1185">Reference proteome</keyword>
<dbReference type="GO" id="GO:0006417">
    <property type="term" value="P:regulation of translation"/>
    <property type="evidence" value="ECO:0007669"/>
    <property type="project" value="UniProtKB-KW"/>
</dbReference>
<evidence type="ECO:0000256" key="1">
    <source>
        <dbReference type="ARBA" id="ARBA00007987"/>
    </source>
</evidence>
<comment type="subunit">
    <text evidence="11">Heterodimer with MAGOH. Part of the mRNA splicing-dependent exon junction complex (EJC) complex; the core complex contains CASC3, EIF4A3, MAGOH and RBM8A.</text>
</comment>
<feature type="region of interest" description="Disordered" evidence="12">
    <location>
        <begin position="148"/>
        <end position="176"/>
    </location>
</feature>
<dbReference type="CDD" id="cd21086">
    <property type="entry name" value="WH_NTD_SMARCB1"/>
    <property type="match status" value="1"/>
</dbReference>
<evidence type="ECO:0000256" key="6">
    <source>
        <dbReference type="ARBA" id="ARBA00022884"/>
    </source>
</evidence>
<accession>A0A182DXP4</accession>
<protein>
    <recommendedName>
        <fullName evidence="9 11">RNA-binding protein 8A</fullName>
    </recommendedName>
</protein>
<evidence type="ECO:0000256" key="2">
    <source>
        <dbReference type="ARBA" id="ARBA00022448"/>
    </source>
</evidence>
<dbReference type="Proteomes" id="UP000271087">
    <property type="component" value="Unassembled WGS sequence"/>
</dbReference>
<evidence type="ECO:0000313" key="16">
    <source>
        <dbReference type="WBParaSite" id="nOo.2.0.1.t00424-RA"/>
    </source>
</evidence>
<evidence type="ECO:0000256" key="11">
    <source>
        <dbReference type="RuleBase" id="RU361239"/>
    </source>
</evidence>
<keyword evidence="8 11" id="KW-0539">Nucleus</keyword>
<feature type="compositionally biased region" description="Polar residues" evidence="12">
    <location>
        <begin position="152"/>
        <end position="176"/>
    </location>
</feature>
<reference evidence="16" key="1">
    <citation type="submission" date="2016-06" db="UniProtKB">
        <authorList>
            <consortium name="WormBaseParasite"/>
        </authorList>
    </citation>
    <scope>IDENTIFICATION</scope>
</reference>
<keyword evidence="6 10" id="KW-0694">RNA-binding</keyword>
<dbReference type="GO" id="GO:0051028">
    <property type="term" value="P:mRNA transport"/>
    <property type="evidence" value="ECO:0007669"/>
    <property type="project" value="UniProtKB-KW"/>
</dbReference>
<evidence type="ECO:0000313" key="15">
    <source>
        <dbReference type="Proteomes" id="UP000271087"/>
    </source>
</evidence>
<evidence type="ECO:0000256" key="7">
    <source>
        <dbReference type="ARBA" id="ARBA00023187"/>
    </source>
</evidence>
<dbReference type="GO" id="GO:0008380">
    <property type="term" value="P:RNA splicing"/>
    <property type="evidence" value="ECO:0007669"/>
    <property type="project" value="UniProtKB-KW"/>
</dbReference>
<sequence>MKQVSTKEQDECFILCSCLIAGHFGTFPAESTQDLEIIAREIRVWTFALPAVMPKMKFYGDRPQSFSIDDSGERYYIGAEVGQYMRYHRGSLYKRFPQLWKRMATLEEKRKMQEMACPSSFLNTNIMLVKASEVDEILMGNEEKYRAGGTGTANSAVSSGSTIALNGTPMKSTRSGTGPWLGQQVNSGSHHLESVPCSTPVAHARGHMKTRDFASSPDDLDMYKKILDNANQPEELIPIRLDMELEGVKLRDTLCYNRNEKLITPEILAETMCDDLDLPTGTFQNAIAQAIHQQIEAAGEATPVDTALSDQRALLKLNIHVGNQSLVDQFEWDMSEEKNNPEWFASKLASELGLGGEFVAAISYSIRGQLSWNQKTYAYSESPLPTVDCPFRNPADADVWGPFLETLTDAEIEKKMRDQDRNTRRMRRLFLEMAAVTGDGIEVDDDMELEHADQVDDLKSRATKKKGRGFGGETHADVTEYEGLESTGGANNPNAPQRSVEGWIVFVTNVHEEAHEDDVYERFSEYGEIKNMNLNIDRRTGFLKGYALVEYETQKEALAAIEGLNGAELLGQTINVSWCFVRGSVQKKRRR</sequence>
<name>A0A182DXP4_ONCOC</name>
<dbReference type="InterPro" id="IPR000504">
    <property type="entry name" value="RRM_dom"/>
</dbReference>
<dbReference type="GO" id="GO:0006338">
    <property type="term" value="P:chromatin remodeling"/>
    <property type="evidence" value="ECO:0007669"/>
    <property type="project" value="InterPro"/>
</dbReference>
<comment type="similarity">
    <text evidence="1 11">Belongs to the RBM8A family.</text>
</comment>
<dbReference type="PROSITE" id="PS50102">
    <property type="entry name" value="RRM"/>
    <property type="match status" value="1"/>
</dbReference>
<dbReference type="SMART" id="SM00360">
    <property type="entry name" value="RRM"/>
    <property type="match status" value="1"/>
</dbReference>
<dbReference type="GO" id="GO:0005737">
    <property type="term" value="C:cytoplasm"/>
    <property type="evidence" value="ECO:0007669"/>
    <property type="project" value="UniProtKB-SubCell"/>
</dbReference>
<dbReference type="Pfam" id="PF00076">
    <property type="entry name" value="RRM_1"/>
    <property type="match status" value="1"/>
</dbReference>
<dbReference type="Pfam" id="PF21459">
    <property type="entry name" value="INI1_DNA-bd"/>
    <property type="match status" value="1"/>
</dbReference>
<evidence type="ECO:0000256" key="3">
    <source>
        <dbReference type="ARBA" id="ARBA00022490"/>
    </source>
</evidence>
<dbReference type="InterPro" id="IPR008111">
    <property type="entry name" value="RNA-bd_8"/>
</dbReference>
<dbReference type="InterPro" id="IPR048664">
    <property type="entry name" value="INI1_DNA-bd"/>
</dbReference>
<dbReference type="GO" id="GO:0006397">
    <property type="term" value="P:mRNA processing"/>
    <property type="evidence" value="ECO:0007669"/>
    <property type="project" value="UniProtKB-KW"/>
</dbReference>